<dbReference type="EMBL" id="JEMC01003860">
    <property type="protein sequence ID" value="KYF77922.1"/>
    <property type="molecule type" value="Genomic_DNA"/>
</dbReference>
<evidence type="ECO:0000313" key="2">
    <source>
        <dbReference type="Proteomes" id="UP000075515"/>
    </source>
</evidence>
<organism evidence="1 2">
    <name type="scientific">Sorangium cellulosum</name>
    <name type="common">Polyangium cellulosum</name>
    <dbReference type="NCBI Taxonomy" id="56"/>
    <lineage>
        <taxon>Bacteria</taxon>
        <taxon>Pseudomonadati</taxon>
        <taxon>Myxococcota</taxon>
        <taxon>Polyangia</taxon>
        <taxon>Polyangiales</taxon>
        <taxon>Polyangiaceae</taxon>
        <taxon>Sorangium</taxon>
    </lineage>
</organism>
<evidence type="ECO:0000313" key="1">
    <source>
        <dbReference type="EMBL" id="KYF77922.1"/>
    </source>
</evidence>
<protein>
    <submittedName>
        <fullName evidence="1">Uncharacterized protein</fullName>
    </submittedName>
</protein>
<accession>A0A150RCI4</accession>
<gene>
    <name evidence="1" type="ORF">BE18_39390</name>
</gene>
<sequence>MTVAVTALRLGRNVGRGLVALCFFLAFWVTGLILLEADGTLAVAEHVLPRRVGKRSRIAARGARR</sequence>
<dbReference type="Proteomes" id="UP000075515">
    <property type="component" value="Unassembled WGS sequence"/>
</dbReference>
<name>A0A150RCI4_SORCE</name>
<dbReference type="AlphaFoldDB" id="A0A150RCI4"/>
<reference evidence="1 2" key="1">
    <citation type="submission" date="2014-02" db="EMBL/GenBank/DDBJ databases">
        <title>The small core and large imbalanced accessory genome model reveals a collaborative survival strategy of Sorangium cellulosum strains in nature.</title>
        <authorList>
            <person name="Han K."/>
            <person name="Peng R."/>
            <person name="Blom J."/>
            <person name="Li Y.-Z."/>
        </authorList>
    </citation>
    <scope>NUCLEOTIDE SEQUENCE [LARGE SCALE GENOMIC DNA]</scope>
    <source>
        <strain evidence="1 2">So0149</strain>
    </source>
</reference>
<proteinExistence type="predicted"/>
<comment type="caution">
    <text evidence="1">The sequence shown here is derived from an EMBL/GenBank/DDBJ whole genome shotgun (WGS) entry which is preliminary data.</text>
</comment>